<evidence type="ECO:0000256" key="2">
    <source>
        <dbReference type="SAM" id="Phobius"/>
    </source>
</evidence>
<feature type="compositionally biased region" description="Polar residues" evidence="1">
    <location>
        <begin position="1"/>
        <end position="12"/>
    </location>
</feature>
<keyword evidence="2" id="KW-0812">Transmembrane</keyword>
<keyword evidence="2" id="KW-1133">Transmembrane helix</keyword>
<reference evidence="3 4" key="1">
    <citation type="journal article" date="2015" name="Nature">
        <title>rRNA introns, odd ribosomes, and small enigmatic genomes across a large radiation of phyla.</title>
        <authorList>
            <person name="Brown C.T."/>
            <person name="Hug L.A."/>
            <person name="Thomas B.C."/>
            <person name="Sharon I."/>
            <person name="Castelle C.J."/>
            <person name="Singh A."/>
            <person name="Wilkins M.J."/>
            <person name="Williams K.H."/>
            <person name="Banfield J.F."/>
        </authorList>
    </citation>
    <scope>NUCLEOTIDE SEQUENCE [LARGE SCALE GENOMIC DNA]</scope>
</reference>
<keyword evidence="2" id="KW-0472">Membrane</keyword>
<sequence>MASPSVAQSAKTKNVPIEPSQMIPPKQPFPVWVIFLLLFLVSIIVGMGTYIGFQQGMFRKKTTIVTPTNSPTPISTTMITPGADWKTFRDEKAGLTLKYPPTVLLNGDGKGRAQPILSVSVESVDSIPEELPLSKGRKEALADKEALEKGVAQTIGDFAASDALVRIGNTYNGRLTSTLSRFEVCSVIFSRSLVFYPDTYRVIIGLSGNNEHIMSDMPEFFTTDTANCSDQNVWNRDMMGTFIPTLAKGQGKGAGQEWYDTFTAIVKTITLNSPIQNTASSSPSTTPSSLCEVSDSAFCNALTDIKSAMEGKNYTGINTYETITSVICDPEGMAIAICEGSAKGVVKEGYSMGYNQSEGTIQTKDQHLASIASYVTQNGPFIYKGSLQSGDKGMIVSLTADASKLFVLYMKRIDSSWRITTVLVGGAWGDEEFINLKPTLLDRVQ</sequence>
<accession>A0A0G1GVB2</accession>
<gene>
    <name evidence="3" type="ORF">UW22_C0013G0015</name>
</gene>
<dbReference type="AlphaFoldDB" id="A0A0G1GVB2"/>
<feature type="transmembrane region" description="Helical" evidence="2">
    <location>
        <begin position="29"/>
        <end position="53"/>
    </location>
</feature>
<evidence type="ECO:0000313" key="4">
    <source>
        <dbReference type="Proteomes" id="UP000034617"/>
    </source>
</evidence>
<dbReference type="Proteomes" id="UP000034617">
    <property type="component" value="Unassembled WGS sequence"/>
</dbReference>
<protein>
    <submittedName>
        <fullName evidence="3">Uncharacterized protein</fullName>
    </submittedName>
</protein>
<evidence type="ECO:0000256" key="1">
    <source>
        <dbReference type="SAM" id="MobiDB-lite"/>
    </source>
</evidence>
<dbReference type="EMBL" id="LCHM01000013">
    <property type="protein sequence ID" value="KKT38128.1"/>
    <property type="molecule type" value="Genomic_DNA"/>
</dbReference>
<proteinExistence type="predicted"/>
<feature type="region of interest" description="Disordered" evidence="1">
    <location>
        <begin position="1"/>
        <end position="20"/>
    </location>
</feature>
<organism evidence="3 4">
    <name type="scientific">Candidatus Gottesmanbacteria bacterium GW2011_GWB1_44_11c</name>
    <dbReference type="NCBI Taxonomy" id="1618447"/>
    <lineage>
        <taxon>Bacteria</taxon>
        <taxon>Candidatus Gottesmaniibacteriota</taxon>
    </lineage>
</organism>
<dbReference type="PATRIC" id="fig|1618447.3.peg.491"/>
<comment type="caution">
    <text evidence="3">The sequence shown here is derived from an EMBL/GenBank/DDBJ whole genome shotgun (WGS) entry which is preliminary data.</text>
</comment>
<evidence type="ECO:0000313" key="3">
    <source>
        <dbReference type="EMBL" id="KKT38128.1"/>
    </source>
</evidence>
<name>A0A0G1GVB2_9BACT</name>